<keyword evidence="4" id="KW-0472">Membrane</keyword>
<dbReference type="InterPro" id="IPR000001">
    <property type="entry name" value="Kringle"/>
</dbReference>
<evidence type="ECO:0000313" key="7">
    <source>
        <dbReference type="EMBL" id="KAH3797722.1"/>
    </source>
</evidence>
<name>A0A9D4J766_DREPO</name>
<evidence type="ECO:0000256" key="4">
    <source>
        <dbReference type="SAM" id="Phobius"/>
    </source>
</evidence>
<evidence type="ECO:0000256" key="1">
    <source>
        <dbReference type="ARBA" id="ARBA00022572"/>
    </source>
</evidence>
<dbReference type="Gene3D" id="2.60.40.10">
    <property type="entry name" value="Immunoglobulins"/>
    <property type="match status" value="1"/>
</dbReference>
<comment type="caution">
    <text evidence="3">Lacks conserved residue(s) required for the propagation of feature annotation.</text>
</comment>
<keyword evidence="4" id="KW-1133">Transmembrane helix</keyword>
<dbReference type="PROSITE" id="PS50835">
    <property type="entry name" value="IG_LIKE"/>
    <property type="match status" value="1"/>
</dbReference>
<feature type="domain" description="Kringle" evidence="5">
    <location>
        <begin position="34"/>
        <end position="109"/>
    </location>
</feature>
<proteinExistence type="predicted"/>
<dbReference type="InterPro" id="IPR050759">
    <property type="entry name" value="Serine_protease_kringle"/>
</dbReference>
<dbReference type="Proteomes" id="UP000828390">
    <property type="component" value="Unassembled WGS sequence"/>
</dbReference>
<reference evidence="7" key="2">
    <citation type="submission" date="2020-11" db="EMBL/GenBank/DDBJ databases">
        <authorList>
            <person name="McCartney M.A."/>
            <person name="Auch B."/>
            <person name="Kono T."/>
            <person name="Mallez S."/>
            <person name="Becker A."/>
            <person name="Gohl D.M."/>
            <person name="Silverstein K.A.T."/>
            <person name="Koren S."/>
            <person name="Bechman K.B."/>
            <person name="Herman A."/>
            <person name="Abrahante J.E."/>
            <person name="Garbe J."/>
        </authorList>
    </citation>
    <scope>NUCLEOTIDE SEQUENCE</scope>
    <source>
        <strain evidence="7">Duluth1</strain>
        <tissue evidence="7">Whole animal</tissue>
    </source>
</reference>
<feature type="transmembrane region" description="Helical" evidence="4">
    <location>
        <begin position="247"/>
        <end position="271"/>
    </location>
</feature>
<keyword evidence="1 3" id="KW-0420">Kringle</keyword>
<evidence type="ECO:0000259" key="6">
    <source>
        <dbReference type="PROSITE" id="PS50835"/>
    </source>
</evidence>
<feature type="domain" description="Ig-like" evidence="6">
    <location>
        <begin position="112"/>
        <end position="213"/>
    </location>
</feature>
<dbReference type="InterPro" id="IPR013783">
    <property type="entry name" value="Ig-like_fold"/>
</dbReference>
<dbReference type="PROSITE" id="PS50070">
    <property type="entry name" value="KRINGLE_2"/>
    <property type="match status" value="1"/>
</dbReference>
<dbReference type="Pfam" id="PF08205">
    <property type="entry name" value="C2-set_2"/>
    <property type="match status" value="1"/>
</dbReference>
<protein>
    <submittedName>
        <fullName evidence="7">Uncharacterized protein</fullName>
    </submittedName>
</protein>
<dbReference type="PANTHER" id="PTHR24261">
    <property type="entry name" value="PLASMINOGEN-RELATED"/>
    <property type="match status" value="1"/>
</dbReference>
<dbReference type="Pfam" id="PF00051">
    <property type="entry name" value="Kringle"/>
    <property type="match status" value="1"/>
</dbReference>
<keyword evidence="8" id="KW-1185">Reference proteome</keyword>
<dbReference type="Gene3D" id="2.40.20.10">
    <property type="entry name" value="Plasminogen Kringle 4"/>
    <property type="match status" value="1"/>
</dbReference>
<dbReference type="SUPFAM" id="SSF48726">
    <property type="entry name" value="Immunoglobulin"/>
    <property type="match status" value="1"/>
</dbReference>
<dbReference type="InterPro" id="IPR007110">
    <property type="entry name" value="Ig-like_dom"/>
</dbReference>
<dbReference type="InterPro" id="IPR036179">
    <property type="entry name" value="Ig-like_dom_sf"/>
</dbReference>
<dbReference type="SUPFAM" id="SSF57440">
    <property type="entry name" value="Kringle-like"/>
    <property type="match status" value="1"/>
</dbReference>
<dbReference type="CDD" id="cd00108">
    <property type="entry name" value="KR"/>
    <property type="match status" value="1"/>
</dbReference>
<evidence type="ECO:0000256" key="3">
    <source>
        <dbReference type="PROSITE-ProRule" id="PRU00121"/>
    </source>
</evidence>
<dbReference type="InterPro" id="IPR013162">
    <property type="entry name" value="CD80_C2-set"/>
</dbReference>
<accession>A0A9D4J766</accession>
<dbReference type="PANTHER" id="PTHR24261:SF7">
    <property type="entry name" value="KRINGLE DOMAIN-CONTAINING PROTEIN"/>
    <property type="match status" value="1"/>
</dbReference>
<organism evidence="7 8">
    <name type="scientific">Dreissena polymorpha</name>
    <name type="common">Zebra mussel</name>
    <name type="synonym">Mytilus polymorpha</name>
    <dbReference type="NCBI Taxonomy" id="45954"/>
    <lineage>
        <taxon>Eukaryota</taxon>
        <taxon>Metazoa</taxon>
        <taxon>Spiralia</taxon>
        <taxon>Lophotrochozoa</taxon>
        <taxon>Mollusca</taxon>
        <taxon>Bivalvia</taxon>
        <taxon>Autobranchia</taxon>
        <taxon>Heteroconchia</taxon>
        <taxon>Euheterodonta</taxon>
        <taxon>Imparidentia</taxon>
        <taxon>Neoheterodontei</taxon>
        <taxon>Myida</taxon>
        <taxon>Dreissenoidea</taxon>
        <taxon>Dreissenidae</taxon>
        <taxon>Dreissena</taxon>
    </lineage>
</organism>
<dbReference type="PRINTS" id="PR00018">
    <property type="entry name" value="KRINGLE"/>
</dbReference>
<dbReference type="SMART" id="SM00130">
    <property type="entry name" value="KR"/>
    <property type="match status" value="1"/>
</dbReference>
<evidence type="ECO:0000259" key="5">
    <source>
        <dbReference type="PROSITE" id="PS50070"/>
    </source>
</evidence>
<keyword evidence="4" id="KW-0812">Transmembrane</keyword>
<evidence type="ECO:0000313" key="8">
    <source>
        <dbReference type="Proteomes" id="UP000828390"/>
    </source>
</evidence>
<keyword evidence="2" id="KW-1015">Disulfide bond</keyword>
<dbReference type="InterPro" id="IPR013806">
    <property type="entry name" value="Kringle-like"/>
</dbReference>
<reference evidence="7" key="1">
    <citation type="journal article" date="2019" name="bioRxiv">
        <title>The Genome of the Zebra Mussel, Dreissena polymorpha: A Resource for Invasive Species Research.</title>
        <authorList>
            <person name="McCartney M.A."/>
            <person name="Auch B."/>
            <person name="Kono T."/>
            <person name="Mallez S."/>
            <person name="Zhang Y."/>
            <person name="Obille A."/>
            <person name="Becker A."/>
            <person name="Abrahante J.E."/>
            <person name="Garbe J."/>
            <person name="Badalamenti J.P."/>
            <person name="Herman A."/>
            <person name="Mangelson H."/>
            <person name="Liachko I."/>
            <person name="Sullivan S."/>
            <person name="Sone E.D."/>
            <person name="Koren S."/>
            <person name="Silverstein K.A.T."/>
            <person name="Beckman K.B."/>
            <person name="Gohl D.M."/>
        </authorList>
    </citation>
    <scope>NUCLEOTIDE SEQUENCE</scope>
    <source>
        <strain evidence="7">Duluth1</strain>
        <tissue evidence="7">Whole animal</tissue>
    </source>
</reference>
<dbReference type="AlphaFoldDB" id="A0A9D4J766"/>
<dbReference type="InterPro" id="IPR038178">
    <property type="entry name" value="Kringle_sf"/>
</dbReference>
<dbReference type="EMBL" id="JAIWYP010000007">
    <property type="protein sequence ID" value="KAH3797722.1"/>
    <property type="molecule type" value="Genomic_DNA"/>
</dbReference>
<gene>
    <name evidence="7" type="ORF">DPMN_151308</name>
</gene>
<sequence length="321" mass="36087">MRLYCAWNNNGRTLTSEQKPLLSITAGCFVVSADWQGSVNRTESGRECQLWSLDTPHQHTYRDGRIFAGRQLAIDAKNYCRDPRGGDGRLWCYTTDPSRRWEYCNVPKCTVPITTLTLSPNDDPVSLIVNQASLFTCTSDFGLPAPSIHWYLDYGTPHDIMDDINLTCASSSTTSRKHITTSTLTVMPSKYEHNMRLYCKGNNGSQPVTSNVEPWIKVLHTDPSVTSRLVLQNATLSRRDIAFGIEVLTGVTVGCIAFGFGAGMCVMWCMMHQRTNAKITKSSGSNYEDMKLQFETNVKQIDDTYMTVEDDRIETYLNPIT</sequence>
<evidence type="ECO:0000256" key="2">
    <source>
        <dbReference type="ARBA" id="ARBA00023157"/>
    </source>
</evidence>
<comment type="caution">
    <text evidence="7">The sequence shown here is derived from an EMBL/GenBank/DDBJ whole genome shotgun (WGS) entry which is preliminary data.</text>
</comment>